<evidence type="ECO:0000313" key="1">
    <source>
        <dbReference type="EMBL" id="KAJ7426624.1"/>
    </source>
</evidence>
<dbReference type="EMBL" id="WHWB01032180">
    <property type="protein sequence ID" value="KAJ7426624.1"/>
    <property type="molecule type" value="Genomic_DNA"/>
</dbReference>
<name>A0ABQ9DUX3_9PASS</name>
<reference evidence="1" key="1">
    <citation type="submission" date="2019-10" db="EMBL/GenBank/DDBJ databases">
        <authorList>
            <person name="Soares A.E.R."/>
            <person name="Aleixo A."/>
            <person name="Schneider P."/>
            <person name="Miyaki C.Y."/>
            <person name="Schneider M.P."/>
            <person name="Mello C."/>
            <person name="Vasconcelos A.T.R."/>
        </authorList>
    </citation>
    <scope>NUCLEOTIDE SEQUENCE</scope>
    <source>
        <tissue evidence="1">Muscle</tissue>
    </source>
</reference>
<sequence>MMARKAIDQLILENISMHKKKTGNRNIHHEFTKVKSCLSNLIVLCDEMTDFVVEFWKAVVIVYLDISKAFDSVSHKILIDKKLMYRTDEE</sequence>
<accession>A0ABQ9DUX3</accession>
<keyword evidence="2" id="KW-1185">Reference proteome</keyword>
<gene>
    <name evidence="1" type="ORF">WISP_14206</name>
</gene>
<evidence type="ECO:0008006" key="3">
    <source>
        <dbReference type="Google" id="ProtNLM"/>
    </source>
</evidence>
<protein>
    <recommendedName>
        <fullName evidence="3">Reverse transcriptase domain-containing protein</fullName>
    </recommendedName>
</protein>
<dbReference type="Proteomes" id="UP001145742">
    <property type="component" value="Unassembled WGS sequence"/>
</dbReference>
<organism evidence="1 2">
    <name type="scientific">Willisornis vidua</name>
    <name type="common">Xingu scale-backed antbird</name>
    <dbReference type="NCBI Taxonomy" id="1566151"/>
    <lineage>
        <taxon>Eukaryota</taxon>
        <taxon>Metazoa</taxon>
        <taxon>Chordata</taxon>
        <taxon>Craniata</taxon>
        <taxon>Vertebrata</taxon>
        <taxon>Euteleostomi</taxon>
        <taxon>Archelosauria</taxon>
        <taxon>Archosauria</taxon>
        <taxon>Dinosauria</taxon>
        <taxon>Saurischia</taxon>
        <taxon>Theropoda</taxon>
        <taxon>Coelurosauria</taxon>
        <taxon>Aves</taxon>
        <taxon>Neognathae</taxon>
        <taxon>Neoaves</taxon>
        <taxon>Telluraves</taxon>
        <taxon>Australaves</taxon>
        <taxon>Passeriformes</taxon>
        <taxon>Thamnophilidae</taxon>
        <taxon>Willisornis</taxon>
    </lineage>
</organism>
<comment type="caution">
    <text evidence="1">The sequence shown here is derived from an EMBL/GenBank/DDBJ whole genome shotgun (WGS) entry which is preliminary data.</text>
</comment>
<proteinExistence type="predicted"/>
<evidence type="ECO:0000313" key="2">
    <source>
        <dbReference type="Proteomes" id="UP001145742"/>
    </source>
</evidence>